<gene>
    <name evidence="1" type="ORF">A3Q56_02273</name>
</gene>
<dbReference type="Gene3D" id="1.20.1440.160">
    <property type="entry name" value="Tumor necrosis factor alpha-induced protein 8-like"/>
    <property type="match status" value="1"/>
</dbReference>
<sequence length="185" mass="21701">MKKHLEVNNILSKMEKKFIGGLLTNKRARKKIVKKEVVTMLKTLDKQLVNISHPKKGKFIQWIIKLSYYIGHYGYNGKFKNKEDDKTLQALFNNYEKLSNTFTFMNLTAFSFDAESLVIYINQCLSYVEILIKKYLPQKSYEKYSTLTSNIVTPKFIVSVFENEKLRNEIQIIFDIKSSDSDKSE</sequence>
<comment type="caution">
    <text evidence="1">The sequence shown here is derived from an EMBL/GenBank/DDBJ whole genome shotgun (WGS) entry which is preliminary data.</text>
</comment>
<dbReference type="Proteomes" id="UP000078046">
    <property type="component" value="Unassembled WGS sequence"/>
</dbReference>
<protein>
    <submittedName>
        <fullName evidence="1">Uncharacterized protein</fullName>
    </submittedName>
</protein>
<keyword evidence="2" id="KW-1185">Reference proteome</keyword>
<dbReference type="GO" id="GO:0042981">
    <property type="term" value="P:regulation of apoptotic process"/>
    <property type="evidence" value="ECO:0007669"/>
    <property type="project" value="InterPro"/>
</dbReference>
<accession>A0A177B708</accession>
<organism evidence="1 2">
    <name type="scientific">Intoshia linei</name>
    <dbReference type="NCBI Taxonomy" id="1819745"/>
    <lineage>
        <taxon>Eukaryota</taxon>
        <taxon>Metazoa</taxon>
        <taxon>Spiralia</taxon>
        <taxon>Lophotrochozoa</taxon>
        <taxon>Mesozoa</taxon>
        <taxon>Orthonectida</taxon>
        <taxon>Rhopaluridae</taxon>
        <taxon>Intoshia</taxon>
    </lineage>
</organism>
<reference evidence="1 2" key="1">
    <citation type="submission" date="2016-04" db="EMBL/GenBank/DDBJ databases">
        <title>The genome of Intoshia linei affirms orthonectids as highly simplified spiralians.</title>
        <authorList>
            <person name="Mikhailov K.V."/>
            <person name="Slusarev G.S."/>
            <person name="Nikitin M.A."/>
            <person name="Logacheva M.D."/>
            <person name="Penin A."/>
            <person name="Aleoshin V."/>
            <person name="Panchin Y.V."/>
        </authorList>
    </citation>
    <scope>NUCLEOTIDE SEQUENCE [LARGE SCALE GENOMIC DNA]</scope>
    <source>
        <strain evidence="1">Intl2013</strain>
        <tissue evidence="1">Whole animal</tissue>
    </source>
</reference>
<name>A0A177B708_9BILA</name>
<dbReference type="InterPro" id="IPR038355">
    <property type="entry name" value="TNFAIP8_sf"/>
</dbReference>
<evidence type="ECO:0000313" key="1">
    <source>
        <dbReference type="EMBL" id="OAF69910.1"/>
    </source>
</evidence>
<dbReference type="InterPro" id="IPR008477">
    <property type="entry name" value="TNFAIP8-like"/>
</dbReference>
<proteinExistence type="predicted"/>
<evidence type="ECO:0000313" key="2">
    <source>
        <dbReference type="Proteomes" id="UP000078046"/>
    </source>
</evidence>
<dbReference type="AlphaFoldDB" id="A0A177B708"/>
<dbReference type="Pfam" id="PF05527">
    <property type="entry name" value="TNFAIP8"/>
    <property type="match status" value="1"/>
</dbReference>
<dbReference type="EMBL" id="LWCA01000212">
    <property type="protein sequence ID" value="OAF69910.1"/>
    <property type="molecule type" value="Genomic_DNA"/>
</dbReference>